<keyword evidence="3" id="KW-1185">Reference proteome</keyword>
<dbReference type="InParanoid" id="A0A1S3IWW8"/>
<dbReference type="KEGG" id="lak:106168136"/>
<keyword evidence="2" id="KW-0812">Transmembrane</keyword>
<dbReference type="AlphaFoldDB" id="A0A1S3IWW8"/>
<name>A0A1S3IWW8_LINAN</name>
<organism evidence="3 4">
    <name type="scientific">Lingula anatina</name>
    <name type="common">Brachiopod</name>
    <name type="synonym">Lingula unguis</name>
    <dbReference type="NCBI Taxonomy" id="7574"/>
    <lineage>
        <taxon>Eukaryota</taxon>
        <taxon>Metazoa</taxon>
        <taxon>Spiralia</taxon>
        <taxon>Lophotrochozoa</taxon>
        <taxon>Brachiopoda</taxon>
        <taxon>Linguliformea</taxon>
        <taxon>Lingulata</taxon>
        <taxon>Lingulida</taxon>
        <taxon>Linguloidea</taxon>
        <taxon>Lingulidae</taxon>
        <taxon>Lingula</taxon>
    </lineage>
</organism>
<dbReference type="Proteomes" id="UP000085678">
    <property type="component" value="Unplaced"/>
</dbReference>
<dbReference type="GeneID" id="106168136"/>
<sequence>MVWLSVHCDRSTGNFGTQEKNKGLVISYMVMCIISAVISWTVLIGFSWAEILMKKVDPRVPYKYQISFANDIRGWSVFLIFVAFTEGVIAVISSAICCHGVCCCSEPSSQGTVIYTVPNNAQNTGAYMVPGQQGFVYYPQQGPQVGGYNAQPMYVQGPLASNIAQQQHQQQQQQWPQQQPPQAQPMHAQSPTAYNIAQQQHQQQQQQWPQQQPPQAQQQPVDGATGQLAGPLPQKQ</sequence>
<evidence type="ECO:0000256" key="2">
    <source>
        <dbReference type="SAM" id="Phobius"/>
    </source>
</evidence>
<protein>
    <submittedName>
        <fullName evidence="4">Alpha-protein kinase 1</fullName>
    </submittedName>
</protein>
<gene>
    <name evidence="4" type="primary">LOC106168136</name>
</gene>
<keyword evidence="4" id="KW-0418">Kinase</keyword>
<feature type="transmembrane region" description="Helical" evidence="2">
    <location>
        <begin position="74"/>
        <end position="96"/>
    </location>
</feature>
<feature type="compositionally biased region" description="Low complexity" evidence="1">
    <location>
        <begin position="198"/>
        <end position="220"/>
    </location>
</feature>
<keyword evidence="2" id="KW-0472">Membrane</keyword>
<evidence type="ECO:0000256" key="1">
    <source>
        <dbReference type="SAM" id="MobiDB-lite"/>
    </source>
</evidence>
<evidence type="ECO:0000313" key="4">
    <source>
        <dbReference type="RefSeq" id="XP_013402543.1"/>
    </source>
</evidence>
<reference evidence="4" key="1">
    <citation type="submission" date="2025-08" db="UniProtKB">
        <authorList>
            <consortium name="RefSeq"/>
        </authorList>
    </citation>
    <scope>IDENTIFICATION</scope>
    <source>
        <tissue evidence="4">Gonads</tissue>
    </source>
</reference>
<dbReference type="RefSeq" id="XP_013402543.1">
    <property type="nucleotide sequence ID" value="XM_013547089.2"/>
</dbReference>
<accession>A0A1S3IWW8</accession>
<feature type="region of interest" description="Disordered" evidence="1">
    <location>
        <begin position="165"/>
        <end position="236"/>
    </location>
</feature>
<keyword evidence="2" id="KW-1133">Transmembrane helix</keyword>
<dbReference type="STRING" id="7574.A0A1S3IWW8"/>
<feature type="compositionally biased region" description="Low complexity" evidence="1">
    <location>
        <begin position="165"/>
        <end position="177"/>
    </location>
</feature>
<evidence type="ECO:0000313" key="3">
    <source>
        <dbReference type="Proteomes" id="UP000085678"/>
    </source>
</evidence>
<proteinExistence type="predicted"/>
<feature type="transmembrane region" description="Helical" evidence="2">
    <location>
        <begin position="25"/>
        <end position="53"/>
    </location>
</feature>
<keyword evidence="4" id="KW-0808">Transferase</keyword>
<dbReference type="GO" id="GO:0016301">
    <property type="term" value="F:kinase activity"/>
    <property type="evidence" value="ECO:0007669"/>
    <property type="project" value="UniProtKB-KW"/>
</dbReference>